<evidence type="ECO:0008006" key="6">
    <source>
        <dbReference type="Google" id="ProtNLM"/>
    </source>
</evidence>
<evidence type="ECO:0000313" key="5">
    <source>
        <dbReference type="Proteomes" id="UP000301475"/>
    </source>
</evidence>
<evidence type="ECO:0000256" key="3">
    <source>
        <dbReference type="SAM" id="SignalP"/>
    </source>
</evidence>
<evidence type="ECO:0000256" key="2">
    <source>
        <dbReference type="ARBA" id="ARBA00022704"/>
    </source>
</evidence>
<keyword evidence="5" id="KW-1185">Reference proteome</keyword>
<evidence type="ECO:0000313" key="4">
    <source>
        <dbReference type="EMBL" id="QCT05921.1"/>
    </source>
</evidence>
<evidence type="ECO:0000256" key="1">
    <source>
        <dbReference type="ARBA" id="ARBA00022690"/>
    </source>
</evidence>
<name>A0A4P8XSN8_9FIRM</name>
<dbReference type="SUPFAM" id="SSF141066">
    <property type="entry name" value="ICP-like"/>
    <property type="match status" value="1"/>
</dbReference>
<feature type="signal peptide" evidence="3">
    <location>
        <begin position="1"/>
        <end position="25"/>
    </location>
</feature>
<sequence length="206" mass="22962">MKKFSKIISLFLVLALCLSTFIVSASATTKAKNYTLNLNANKSKGYSWTCTVNNKKSVNFTVKKKNVSKTTCKYTFTFIGKQKGSAIATLKYGTKKKTISQKTINLTVDENKNVTKTIPPKNYVLKLNTTSTTNYNYSYHSSDKSVANISADLKFNNKGATYIFTFKGLKKGKVTYTIKYQSSNKKSSTKVVKLNVDNKLNVTLAK</sequence>
<dbReference type="GO" id="GO:0004869">
    <property type="term" value="F:cysteine-type endopeptidase inhibitor activity"/>
    <property type="evidence" value="ECO:0007669"/>
    <property type="project" value="UniProtKB-KW"/>
</dbReference>
<dbReference type="EMBL" id="CP039381">
    <property type="protein sequence ID" value="QCT05921.1"/>
    <property type="molecule type" value="Genomic_DNA"/>
</dbReference>
<dbReference type="AlphaFoldDB" id="A0A4P8XSN8"/>
<dbReference type="KEGG" id="ruj:E5Z56_00410"/>
<proteinExistence type="predicted"/>
<keyword evidence="1" id="KW-0646">Protease inhibitor</keyword>
<keyword evidence="3" id="KW-0732">Signal</keyword>
<gene>
    <name evidence="4" type="ORF">E5Z56_00410</name>
</gene>
<dbReference type="RefSeq" id="WP_138156025.1">
    <property type="nucleotide sequence ID" value="NZ_CP039381.1"/>
</dbReference>
<protein>
    <recommendedName>
        <fullName evidence="6">Proteinase inhibitor I42 chagasin domain-containing protein</fullName>
    </recommendedName>
</protein>
<dbReference type="InterPro" id="IPR036331">
    <property type="entry name" value="Chagasin-like_sf"/>
</dbReference>
<feature type="chain" id="PRO_5039626613" description="Proteinase inhibitor I42 chagasin domain-containing protein" evidence="3">
    <location>
        <begin position="26"/>
        <end position="206"/>
    </location>
</feature>
<accession>A0A4P8XSN8</accession>
<keyword evidence="2" id="KW-0789">Thiol protease inhibitor</keyword>
<reference evidence="4 5" key="1">
    <citation type="submission" date="2019-04" db="EMBL/GenBank/DDBJ databases">
        <authorList>
            <person name="Embree M."/>
            <person name="Gaffney J.R."/>
        </authorList>
    </citation>
    <scope>NUCLEOTIDE SEQUENCE [LARGE SCALE GENOMIC DNA]</scope>
    <source>
        <strain evidence="4 5">JE7A12</strain>
    </source>
</reference>
<dbReference type="Proteomes" id="UP000301475">
    <property type="component" value="Chromosome"/>
</dbReference>
<organism evidence="4 5">
    <name type="scientific">Ruminococcus bovis</name>
    <dbReference type="NCBI Taxonomy" id="2564099"/>
    <lineage>
        <taxon>Bacteria</taxon>
        <taxon>Bacillati</taxon>
        <taxon>Bacillota</taxon>
        <taxon>Clostridia</taxon>
        <taxon>Eubacteriales</taxon>
        <taxon>Oscillospiraceae</taxon>
        <taxon>Ruminococcus</taxon>
    </lineage>
</organism>